<protein>
    <submittedName>
        <fullName evidence="2">Uncharacterized protein</fullName>
    </submittedName>
</protein>
<comment type="caution">
    <text evidence="2">The sequence shown here is derived from an EMBL/GenBank/DDBJ whole genome shotgun (WGS) entry which is preliminary data.</text>
</comment>
<dbReference type="Proteomes" id="UP001302274">
    <property type="component" value="Unassembled WGS sequence"/>
</dbReference>
<feature type="transmembrane region" description="Helical" evidence="1">
    <location>
        <begin position="53"/>
        <end position="76"/>
    </location>
</feature>
<proteinExistence type="predicted"/>
<reference evidence="2 3" key="1">
    <citation type="submission" date="2023-11" db="EMBL/GenBank/DDBJ databases">
        <title>A Novel Polar Bacteriovorax (B. antarcticus) Isolated from the Biocrust in Antarctica.</title>
        <authorList>
            <person name="Mun W."/>
            <person name="Choi S.Y."/>
            <person name="Mitchell R.J."/>
        </authorList>
    </citation>
    <scope>NUCLEOTIDE SEQUENCE [LARGE SCALE GENOMIC DNA]</scope>
    <source>
        <strain evidence="2 3">PP10</strain>
    </source>
</reference>
<dbReference type="RefSeq" id="WP_323575048.1">
    <property type="nucleotide sequence ID" value="NZ_JAYGJQ010000001.1"/>
</dbReference>
<organism evidence="2 3">
    <name type="scientific">Bacteriovorax antarcticus</name>
    <dbReference type="NCBI Taxonomy" id="3088717"/>
    <lineage>
        <taxon>Bacteria</taxon>
        <taxon>Pseudomonadati</taxon>
        <taxon>Bdellovibrionota</taxon>
        <taxon>Bacteriovoracia</taxon>
        <taxon>Bacteriovoracales</taxon>
        <taxon>Bacteriovoracaceae</taxon>
        <taxon>Bacteriovorax</taxon>
    </lineage>
</organism>
<accession>A0ABU5VTZ7</accession>
<sequence>MTEEELQRKRQDFRDQEVAGKISQYSVVAEYRQQVLKTNYTVKVVDKSFGKMGWFLIVTQATCLLFFCSLFIFSYIPHTKKIVSMVMP</sequence>
<keyword evidence="3" id="KW-1185">Reference proteome</keyword>
<evidence type="ECO:0000313" key="2">
    <source>
        <dbReference type="EMBL" id="MEA9355490.1"/>
    </source>
</evidence>
<keyword evidence="1" id="KW-0812">Transmembrane</keyword>
<evidence type="ECO:0000256" key="1">
    <source>
        <dbReference type="SAM" id="Phobius"/>
    </source>
</evidence>
<keyword evidence="1" id="KW-0472">Membrane</keyword>
<keyword evidence="1" id="KW-1133">Transmembrane helix</keyword>
<evidence type="ECO:0000313" key="3">
    <source>
        <dbReference type="Proteomes" id="UP001302274"/>
    </source>
</evidence>
<gene>
    <name evidence="2" type="ORF">SHI21_04735</name>
</gene>
<dbReference type="EMBL" id="JAYGJQ010000001">
    <property type="protein sequence ID" value="MEA9355490.1"/>
    <property type="molecule type" value="Genomic_DNA"/>
</dbReference>
<name>A0ABU5VTZ7_9BACT</name>